<dbReference type="Proteomes" id="UP000670092">
    <property type="component" value="Unassembled WGS sequence"/>
</dbReference>
<dbReference type="VEuPathDB" id="FungiDB:I7I52_09080"/>
<evidence type="ECO:0000313" key="2">
    <source>
        <dbReference type="Proteomes" id="UP000670092"/>
    </source>
</evidence>
<name>A0A8H8D290_AJECA</name>
<sequence>MGSKKKKTPSFWSLNSHPASSFSVSVVPAAALRLARRLPPRPPRYELTLSASPIMIIMLFHPLQVAGPQPTAHSPWPEYSLAISFLLQIRAHHHP</sequence>
<dbReference type="EMBL" id="JAEVHI010000002">
    <property type="protein sequence ID" value="KAG5298940.1"/>
    <property type="molecule type" value="Genomic_DNA"/>
</dbReference>
<comment type="caution">
    <text evidence="1">The sequence shown here is derived from an EMBL/GenBank/DDBJ whole genome shotgun (WGS) entry which is preliminary data.</text>
</comment>
<protein>
    <submittedName>
        <fullName evidence="1">Uncharacterized protein</fullName>
    </submittedName>
</protein>
<organism evidence="1 2">
    <name type="scientific">Ajellomyces capsulatus</name>
    <name type="common">Darling's disease fungus</name>
    <name type="synonym">Histoplasma capsulatum</name>
    <dbReference type="NCBI Taxonomy" id="5037"/>
    <lineage>
        <taxon>Eukaryota</taxon>
        <taxon>Fungi</taxon>
        <taxon>Dikarya</taxon>
        <taxon>Ascomycota</taxon>
        <taxon>Pezizomycotina</taxon>
        <taxon>Eurotiomycetes</taxon>
        <taxon>Eurotiomycetidae</taxon>
        <taxon>Onygenales</taxon>
        <taxon>Ajellomycetaceae</taxon>
        <taxon>Histoplasma</taxon>
    </lineage>
</organism>
<evidence type="ECO:0000313" key="1">
    <source>
        <dbReference type="EMBL" id="KAG5298940.1"/>
    </source>
</evidence>
<gene>
    <name evidence="1" type="ORF">I7I52_09080</name>
</gene>
<proteinExistence type="predicted"/>
<reference evidence="1 2" key="1">
    <citation type="submission" date="2021-01" db="EMBL/GenBank/DDBJ databases">
        <title>Chromosome-level genome assembly of a human fungal pathogen reveals clustering of transcriptionally co-regulated genes.</title>
        <authorList>
            <person name="Voorhies M."/>
            <person name="Cohen S."/>
            <person name="Shea T.P."/>
            <person name="Petrus S."/>
            <person name="Munoz J.F."/>
            <person name="Poplawski S."/>
            <person name="Goldman W.E."/>
            <person name="Michael T."/>
            <person name="Cuomo C.A."/>
            <person name="Sil A."/>
            <person name="Beyhan S."/>
        </authorList>
    </citation>
    <scope>NUCLEOTIDE SEQUENCE [LARGE SCALE GENOMIC DNA]</scope>
    <source>
        <strain evidence="1 2">G184AR</strain>
    </source>
</reference>
<accession>A0A8H8D290</accession>
<dbReference type="AlphaFoldDB" id="A0A8H8D290"/>